<dbReference type="OrthoDB" id="507831at2759"/>
<dbReference type="RefSeq" id="XP_007511232.1">
    <property type="nucleotide sequence ID" value="XM_007511170.1"/>
</dbReference>
<organism evidence="2 3">
    <name type="scientific">Bathycoccus prasinos</name>
    <dbReference type="NCBI Taxonomy" id="41875"/>
    <lineage>
        <taxon>Eukaryota</taxon>
        <taxon>Viridiplantae</taxon>
        <taxon>Chlorophyta</taxon>
        <taxon>Mamiellophyceae</taxon>
        <taxon>Mamiellales</taxon>
        <taxon>Bathycoccaceae</taxon>
        <taxon>Bathycoccus</taxon>
    </lineage>
</organism>
<dbReference type="Proteomes" id="UP000198341">
    <property type="component" value="Chromosome 9"/>
</dbReference>
<dbReference type="AlphaFoldDB" id="K8F429"/>
<dbReference type="STRING" id="41875.K8F429"/>
<evidence type="ECO:0000313" key="2">
    <source>
        <dbReference type="EMBL" id="CCO66792.1"/>
    </source>
</evidence>
<name>K8F429_9CHLO</name>
<evidence type="ECO:0008006" key="4">
    <source>
        <dbReference type="Google" id="ProtNLM"/>
    </source>
</evidence>
<dbReference type="GeneID" id="19013513"/>
<dbReference type="KEGG" id="bpg:Bathy09g00060"/>
<sequence length="283" mass="30192">MFSLLASASWLPLLLFTFSGTIVMDVNAAGIYDPCVNEGKARFKKSFTIGLAYFPNGSIDDWGDLDPCDSSNRSTLTEKGVAISSFRVSVDEMTLLRTSRQDEDGLMETTTPSQATFLSVVAFARGVRSIPRVIRVKSTYPLLLTDFAGKHGRVSSLTLLARFDEGNLEDLQWENVGCGACGGINNLQCLHVGVNATDSRNANYACILQEDSDCECLATASASAGTCAIAAGSTEALKCQTSISMAFSGTDGKFRVLNTGSSLEDLAKYSVSDAFTEASEAEL</sequence>
<proteinExistence type="predicted"/>
<dbReference type="EMBL" id="FO082270">
    <property type="protein sequence ID" value="CCO66792.1"/>
    <property type="molecule type" value="Genomic_DNA"/>
</dbReference>
<protein>
    <recommendedName>
        <fullName evidence="4">Pherophorin domain-containing protein</fullName>
    </recommendedName>
</protein>
<keyword evidence="1" id="KW-0732">Signal</keyword>
<feature type="signal peptide" evidence="1">
    <location>
        <begin position="1"/>
        <end position="28"/>
    </location>
</feature>
<gene>
    <name evidence="2" type="ORF">Bathy09g00060</name>
</gene>
<accession>K8F429</accession>
<evidence type="ECO:0000256" key="1">
    <source>
        <dbReference type="SAM" id="SignalP"/>
    </source>
</evidence>
<feature type="chain" id="PRO_5003919718" description="Pherophorin domain-containing protein" evidence="1">
    <location>
        <begin position="29"/>
        <end position="283"/>
    </location>
</feature>
<evidence type="ECO:0000313" key="3">
    <source>
        <dbReference type="Proteomes" id="UP000198341"/>
    </source>
</evidence>
<keyword evidence="3" id="KW-1185">Reference proteome</keyword>
<dbReference type="eggNOG" id="ENOG502QQ68">
    <property type="taxonomic scope" value="Eukaryota"/>
</dbReference>
<reference evidence="2 3" key="1">
    <citation type="submission" date="2011-10" db="EMBL/GenBank/DDBJ databases">
        <authorList>
            <person name="Genoscope - CEA"/>
        </authorList>
    </citation>
    <scope>NUCLEOTIDE SEQUENCE [LARGE SCALE GENOMIC DNA]</scope>
    <source>
        <strain evidence="2 3">RCC 1105</strain>
    </source>
</reference>